<keyword evidence="2 3" id="KW-0732">Signal</keyword>
<evidence type="ECO:0000313" key="6">
    <source>
        <dbReference type="Proteomes" id="UP001432180"/>
    </source>
</evidence>
<gene>
    <name evidence="5" type="ORF">Thiowin_02274</name>
</gene>
<dbReference type="EMBL" id="CP121472">
    <property type="protein sequence ID" value="WPL17278.1"/>
    <property type="molecule type" value="Genomic_DNA"/>
</dbReference>
<dbReference type="SUPFAM" id="SSF53850">
    <property type="entry name" value="Periplasmic binding protein-like II"/>
    <property type="match status" value="1"/>
</dbReference>
<dbReference type="Gene3D" id="3.40.190.10">
    <property type="entry name" value="Periplasmic binding protein-like II"/>
    <property type="match status" value="2"/>
</dbReference>
<feature type="chain" id="PRO_5045820175" evidence="3">
    <location>
        <begin position="19"/>
        <end position="258"/>
    </location>
</feature>
<dbReference type="PANTHER" id="PTHR35936">
    <property type="entry name" value="MEMBRANE-BOUND LYTIC MUREIN TRANSGLYCOSYLASE F"/>
    <property type="match status" value="1"/>
</dbReference>
<evidence type="ECO:0000256" key="3">
    <source>
        <dbReference type="SAM" id="SignalP"/>
    </source>
</evidence>
<dbReference type="PANTHER" id="PTHR35936:SF19">
    <property type="entry name" value="AMINO-ACID-BINDING PROTEIN YXEM-RELATED"/>
    <property type="match status" value="1"/>
</dbReference>
<name>A0ABZ0SAD3_9GAMM</name>
<protein>
    <submittedName>
        <fullName evidence="5">Bacterial extracellular solute-binding protein</fullName>
    </submittedName>
</protein>
<dbReference type="Pfam" id="PF00497">
    <property type="entry name" value="SBP_bac_3"/>
    <property type="match status" value="1"/>
</dbReference>
<organism evidence="5 6">
    <name type="scientific">Thiorhodovibrio winogradskyi</name>
    <dbReference type="NCBI Taxonomy" id="77007"/>
    <lineage>
        <taxon>Bacteria</taxon>
        <taxon>Pseudomonadati</taxon>
        <taxon>Pseudomonadota</taxon>
        <taxon>Gammaproteobacteria</taxon>
        <taxon>Chromatiales</taxon>
        <taxon>Chromatiaceae</taxon>
        <taxon>Thiorhodovibrio</taxon>
    </lineage>
</organism>
<dbReference type="InterPro" id="IPR001638">
    <property type="entry name" value="Solute-binding_3/MltF_N"/>
</dbReference>
<sequence length="258" mass="28879">MLGLGLLALLAWPGSTLAAQPETYSIGVEDIDYLPVSAYRDGAWVGVLPELLDAFAADEGLRFEYRPLPVSRLLRSFLNGEIDFKLPDHPDWQNDKRKDLEIHYSHPLLAFTDGTLVRPERMGEDQAAIRTLATVIGFTPWAWQEPINQGRVRLRESLDLTSLLRQTLAGRVDAAYASIEVATWQLEHDLDQAGALVFDPGLPHARDHYHLSTLKHPTVLRALDRWLERSSDKVAAIKADWGIEADDPNGTDPRDNAD</sequence>
<evidence type="ECO:0000256" key="1">
    <source>
        <dbReference type="ARBA" id="ARBA00010333"/>
    </source>
</evidence>
<comment type="similarity">
    <text evidence="1">Belongs to the bacterial solute-binding protein 3 family.</text>
</comment>
<dbReference type="Proteomes" id="UP001432180">
    <property type="component" value="Chromosome"/>
</dbReference>
<reference evidence="5 6" key="1">
    <citation type="journal article" date="2023" name="Microorganisms">
        <title>Thiorhodovibrio frisius and Trv. litoralis spp. nov., Two Novel Members from a Clade of Fastidious Purple Sulfur Bacteria That Exhibit Unique Red-Shifted Light-Harvesting Capabilities.</title>
        <authorList>
            <person name="Methner A."/>
            <person name="Kuzyk S.B."/>
            <person name="Petersen J."/>
            <person name="Bauer S."/>
            <person name="Brinkmann H."/>
            <person name="Sichau K."/>
            <person name="Wanner G."/>
            <person name="Wolf J."/>
            <person name="Neumann-Schaal M."/>
            <person name="Henke P."/>
            <person name="Tank M."/>
            <person name="Sproer C."/>
            <person name="Bunk B."/>
            <person name="Overmann J."/>
        </authorList>
    </citation>
    <scope>NUCLEOTIDE SEQUENCE [LARGE SCALE GENOMIC DNA]</scope>
    <source>
        <strain evidence="5 6">DSM 6702</strain>
    </source>
</reference>
<evidence type="ECO:0000313" key="5">
    <source>
        <dbReference type="EMBL" id="WPL17278.1"/>
    </source>
</evidence>
<evidence type="ECO:0000259" key="4">
    <source>
        <dbReference type="Pfam" id="PF00497"/>
    </source>
</evidence>
<feature type="signal peptide" evidence="3">
    <location>
        <begin position="1"/>
        <end position="18"/>
    </location>
</feature>
<feature type="domain" description="Solute-binding protein family 3/N-terminal" evidence="4">
    <location>
        <begin position="30"/>
        <end position="161"/>
    </location>
</feature>
<proteinExistence type="inferred from homology"/>
<accession>A0ABZ0SAD3</accession>
<keyword evidence="6" id="KW-1185">Reference proteome</keyword>
<evidence type="ECO:0000256" key="2">
    <source>
        <dbReference type="ARBA" id="ARBA00022729"/>
    </source>
</evidence>